<accession>A0A016TB92</accession>
<feature type="signal peptide" evidence="2">
    <location>
        <begin position="1"/>
        <end position="19"/>
    </location>
</feature>
<evidence type="ECO:0000313" key="3">
    <source>
        <dbReference type="EMBL" id="EYB99926.1"/>
    </source>
</evidence>
<protein>
    <recommendedName>
        <fullName evidence="5">SCP domain-containing protein</fullName>
    </recommendedName>
</protein>
<dbReference type="InterPro" id="IPR035940">
    <property type="entry name" value="CAP_sf"/>
</dbReference>
<feature type="region of interest" description="Disordered" evidence="1">
    <location>
        <begin position="22"/>
        <end position="43"/>
    </location>
</feature>
<proteinExistence type="predicted"/>
<evidence type="ECO:0000256" key="2">
    <source>
        <dbReference type="SAM" id="SignalP"/>
    </source>
</evidence>
<dbReference type="SUPFAM" id="SSF55797">
    <property type="entry name" value="PR-1-like"/>
    <property type="match status" value="1"/>
</dbReference>
<name>A0A016TB92_9BILA</name>
<organism evidence="3 4">
    <name type="scientific">Ancylostoma ceylanicum</name>
    <dbReference type="NCBI Taxonomy" id="53326"/>
    <lineage>
        <taxon>Eukaryota</taxon>
        <taxon>Metazoa</taxon>
        <taxon>Ecdysozoa</taxon>
        <taxon>Nematoda</taxon>
        <taxon>Chromadorea</taxon>
        <taxon>Rhabditida</taxon>
        <taxon>Rhabditina</taxon>
        <taxon>Rhabditomorpha</taxon>
        <taxon>Strongyloidea</taxon>
        <taxon>Ancylostomatidae</taxon>
        <taxon>Ancylostomatinae</taxon>
        <taxon>Ancylostoma</taxon>
    </lineage>
</organism>
<evidence type="ECO:0000313" key="4">
    <source>
        <dbReference type="Proteomes" id="UP000024635"/>
    </source>
</evidence>
<gene>
    <name evidence="3" type="primary">Acey_s0119.g851</name>
    <name evidence="3" type="ORF">Y032_0119g851</name>
</gene>
<comment type="caution">
    <text evidence="3">The sequence shown here is derived from an EMBL/GenBank/DDBJ whole genome shotgun (WGS) entry which is preliminary data.</text>
</comment>
<dbReference type="Proteomes" id="UP000024635">
    <property type="component" value="Unassembled WGS sequence"/>
</dbReference>
<sequence>MVSAYIVAIAVVLLSTVSPREEATVSSGNESTEELSEEYDDNPTPEIYNDEGVIFNYLNIGLGTCDHSNGTEQWVRKAIVKLINDNRVKLVKGEQRNGASWSKPLPKGMFMREMGYSCELEKEAVRILKEKCYKTPPPTAPNGTTGFFDLYVHTFLFQFKSLIHPKIMCVVGQ</sequence>
<dbReference type="Gene3D" id="3.40.33.10">
    <property type="entry name" value="CAP"/>
    <property type="match status" value="1"/>
</dbReference>
<evidence type="ECO:0008006" key="5">
    <source>
        <dbReference type="Google" id="ProtNLM"/>
    </source>
</evidence>
<feature type="compositionally biased region" description="Acidic residues" evidence="1">
    <location>
        <begin position="31"/>
        <end position="43"/>
    </location>
</feature>
<keyword evidence="4" id="KW-1185">Reference proteome</keyword>
<reference evidence="4" key="1">
    <citation type="journal article" date="2015" name="Nat. Genet.">
        <title>The genome and transcriptome of the zoonotic hookworm Ancylostoma ceylanicum identify infection-specific gene families.</title>
        <authorList>
            <person name="Schwarz E.M."/>
            <person name="Hu Y."/>
            <person name="Antoshechkin I."/>
            <person name="Miller M.M."/>
            <person name="Sternberg P.W."/>
            <person name="Aroian R.V."/>
        </authorList>
    </citation>
    <scope>NUCLEOTIDE SEQUENCE</scope>
    <source>
        <strain evidence="4">HY135</strain>
    </source>
</reference>
<dbReference type="EMBL" id="JARK01001455">
    <property type="protein sequence ID" value="EYB99926.1"/>
    <property type="molecule type" value="Genomic_DNA"/>
</dbReference>
<evidence type="ECO:0000256" key="1">
    <source>
        <dbReference type="SAM" id="MobiDB-lite"/>
    </source>
</evidence>
<dbReference type="AlphaFoldDB" id="A0A016TB92"/>
<keyword evidence="2" id="KW-0732">Signal</keyword>
<feature type="chain" id="PRO_5001490746" description="SCP domain-containing protein" evidence="2">
    <location>
        <begin position="20"/>
        <end position="173"/>
    </location>
</feature>